<dbReference type="RefSeq" id="WP_155172239.1">
    <property type="nucleotide sequence ID" value="NZ_SMLW01000540.1"/>
</dbReference>
<accession>A0ABW9RPF3</accession>
<dbReference type="InterPro" id="IPR049552">
    <property type="entry name" value="PKS_DH_N"/>
</dbReference>
<dbReference type="CDD" id="cd00833">
    <property type="entry name" value="PKS"/>
    <property type="match status" value="1"/>
</dbReference>
<dbReference type="InterPro" id="IPR045851">
    <property type="entry name" value="AMP-bd_C_sf"/>
</dbReference>
<dbReference type="InterPro" id="IPR014031">
    <property type="entry name" value="Ketoacyl_synth_C"/>
</dbReference>
<dbReference type="Pfam" id="PF00668">
    <property type="entry name" value="Condensation"/>
    <property type="match status" value="1"/>
</dbReference>
<evidence type="ECO:0000256" key="5">
    <source>
        <dbReference type="ARBA" id="ARBA00022553"/>
    </source>
</evidence>
<dbReference type="InterPro" id="IPR001242">
    <property type="entry name" value="Condensation_dom"/>
</dbReference>
<dbReference type="Gene3D" id="3.30.300.30">
    <property type="match status" value="1"/>
</dbReference>
<dbReference type="InterPro" id="IPR013968">
    <property type="entry name" value="PKS_KR"/>
</dbReference>
<dbReference type="InterPro" id="IPR010071">
    <property type="entry name" value="AA_adenyl_dom"/>
</dbReference>
<dbReference type="SUPFAM" id="SSF47336">
    <property type="entry name" value="ACP-like"/>
    <property type="match status" value="1"/>
</dbReference>
<comment type="caution">
    <text evidence="12">The sequence shown here is derived from an EMBL/GenBank/DDBJ whole genome shotgun (WGS) entry which is preliminary data.</text>
</comment>
<dbReference type="InterPro" id="IPR014030">
    <property type="entry name" value="Ketoacyl_synth_N"/>
</dbReference>
<dbReference type="SMART" id="SM00826">
    <property type="entry name" value="PKS_DH"/>
    <property type="match status" value="1"/>
</dbReference>
<dbReference type="Proteomes" id="UP000798808">
    <property type="component" value="Unassembled WGS sequence"/>
</dbReference>
<keyword evidence="6" id="KW-0808">Transferase</keyword>
<feature type="domain" description="PKS/mFAS DH" evidence="11">
    <location>
        <begin position="1721"/>
        <end position="1989"/>
    </location>
</feature>
<keyword evidence="5" id="KW-0597">Phosphoprotein</keyword>
<dbReference type="Gene3D" id="3.30.559.30">
    <property type="entry name" value="Nonribosomal peptide synthetase, condensation domain"/>
    <property type="match status" value="1"/>
</dbReference>
<dbReference type="PROSITE" id="PS50075">
    <property type="entry name" value="CARRIER"/>
    <property type="match status" value="1"/>
</dbReference>
<evidence type="ECO:0000313" key="12">
    <source>
        <dbReference type="EMBL" id="MTI25795.1"/>
    </source>
</evidence>
<dbReference type="InterPro" id="IPR023213">
    <property type="entry name" value="CAT-like_dom_sf"/>
</dbReference>
<dbReference type="PANTHER" id="PTHR43775">
    <property type="entry name" value="FATTY ACID SYNTHASE"/>
    <property type="match status" value="1"/>
</dbReference>
<dbReference type="PROSITE" id="PS00455">
    <property type="entry name" value="AMP_BINDING"/>
    <property type="match status" value="1"/>
</dbReference>
<dbReference type="InterPro" id="IPR042104">
    <property type="entry name" value="PKS_dehydratase_sf"/>
</dbReference>
<dbReference type="InterPro" id="IPR020807">
    <property type="entry name" value="PKS_DH"/>
</dbReference>
<dbReference type="Gene3D" id="3.10.129.110">
    <property type="entry name" value="Polyketide synthase dehydratase"/>
    <property type="match status" value="1"/>
</dbReference>
<feature type="region of interest" description="C-terminal hotdog fold" evidence="8">
    <location>
        <begin position="1850"/>
        <end position="1989"/>
    </location>
</feature>
<gene>
    <name evidence="12" type="ORF">E1163_12645</name>
</gene>
<evidence type="ECO:0000256" key="6">
    <source>
        <dbReference type="ARBA" id="ARBA00022679"/>
    </source>
</evidence>
<dbReference type="Pfam" id="PF08659">
    <property type="entry name" value="KR"/>
    <property type="match status" value="1"/>
</dbReference>
<dbReference type="Gene3D" id="3.40.50.980">
    <property type="match status" value="2"/>
</dbReference>
<dbReference type="PROSITE" id="PS52004">
    <property type="entry name" value="KS3_2"/>
    <property type="match status" value="1"/>
</dbReference>
<dbReference type="InterPro" id="IPR049551">
    <property type="entry name" value="PKS_DH_C"/>
</dbReference>
<evidence type="ECO:0000259" key="10">
    <source>
        <dbReference type="PROSITE" id="PS52004"/>
    </source>
</evidence>
<dbReference type="InterPro" id="IPR050091">
    <property type="entry name" value="PKS_NRPS_Biosynth_Enz"/>
</dbReference>
<dbReference type="SMART" id="SM00825">
    <property type="entry name" value="PKS_KS"/>
    <property type="match status" value="1"/>
</dbReference>
<organism evidence="12 13">
    <name type="scientific">Fulvivirga kasyanovii</name>
    <dbReference type="NCBI Taxonomy" id="396812"/>
    <lineage>
        <taxon>Bacteria</taxon>
        <taxon>Pseudomonadati</taxon>
        <taxon>Bacteroidota</taxon>
        <taxon>Cytophagia</taxon>
        <taxon>Cytophagales</taxon>
        <taxon>Fulvivirgaceae</taxon>
        <taxon>Fulvivirga</taxon>
    </lineage>
</organism>
<evidence type="ECO:0000256" key="7">
    <source>
        <dbReference type="ARBA" id="ARBA00022737"/>
    </source>
</evidence>
<dbReference type="InterPro" id="IPR009081">
    <property type="entry name" value="PP-bd_ACP"/>
</dbReference>
<comment type="pathway">
    <text evidence="2">Antibiotic biosynthesis.</text>
</comment>
<dbReference type="PROSITE" id="PS00606">
    <property type="entry name" value="KS3_1"/>
    <property type="match status" value="1"/>
</dbReference>
<feature type="region of interest" description="N-terminal hotdog fold" evidence="8">
    <location>
        <begin position="1721"/>
        <end position="1836"/>
    </location>
</feature>
<dbReference type="Pfam" id="PF00501">
    <property type="entry name" value="AMP-binding"/>
    <property type="match status" value="1"/>
</dbReference>
<dbReference type="Pfam" id="PF14765">
    <property type="entry name" value="PS-DH"/>
    <property type="match status" value="1"/>
</dbReference>
<dbReference type="Gene3D" id="3.30.559.10">
    <property type="entry name" value="Chloramphenicol acetyltransferase-like domain"/>
    <property type="match status" value="1"/>
</dbReference>
<dbReference type="PANTHER" id="PTHR43775:SF37">
    <property type="entry name" value="SI:DKEY-61P9.11"/>
    <property type="match status" value="1"/>
</dbReference>
<dbReference type="SUPFAM" id="SSF56801">
    <property type="entry name" value="Acetyl-CoA synthetase-like"/>
    <property type="match status" value="1"/>
</dbReference>
<dbReference type="InterPro" id="IPR036291">
    <property type="entry name" value="NAD(P)-bd_dom_sf"/>
</dbReference>
<dbReference type="Gene3D" id="1.10.1240.100">
    <property type="match status" value="1"/>
</dbReference>
<dbReference type="Pfam" id="PF02801">
    <property type="entry name" value="Ketoacyl-synt_C"/>
    <property type="match status" value="1"/>
</dbReference>
<dbReference type="Gene3D" id="1.10.1200.10">
    <property type="entry name" value="ACP-like"/>
    <property type="match status" value="1"/>
</dbReference>
<dbReference type="InterPro" id="IPR054514">
    <property type="entry name" value="RhiE-like_linker"/>
</dbReference>
<protein>
    <submittedName>
        <fullName evidence="12">Amino acid adenylation domain-containing protein</fullName>
    </submittedName>
</protein>
<evidence type="ECO:0000256" key="4">
    <source>
        <dbReference type="ARBA" id="ARBA00022490"/>
    </source>
</evidence>
<feature type="domain" description="Ketosynthase family 3 (KS3)" evidence="10">
    <location>
        <begin position="1107"/>
        <end position="1544"/>
    </location>
</feature>
<dbReference type="Pfam" id="PF00109">
    <property type="entry name" value="ketoacyl-synt"/>
    <property type="match status" value="1"/>
</dbReference>
<reference evidence="12 13" key="1">
    <citation type="submission" date="2019-02" db="EMBL/GenBank/DDBJ databases">
        <authorList>
            <person name="Goldberg S.R."/>
            <person name="Haltli B.A."/>
            <person name="Correa H."/>
            <person name="Russell K.G."/>
        </authorList>
    </citation>
    <scope>NUCLEOTIDE SEQUENCE [LARGE SCALE GENOMIC DNA]</scope>
    <source>
        <strain evidence="12 13">JCM 16186</strain>
    </source>
</reference>
<dbReference type="InterPro" id="IPR036736">
    <property type="entry name" value="ACP-like_sf"/>
</dbReference>
<dbReference type="EMBL" id="SMLW01000540">
    <property type="protein sequence ID" value="MTI25795.1"/>
    <property type="molecule type" value="Genomic_DNA"/>
</dbReference>
<dbReference type="NCBIfam" id="TIGR01733">
    <property type="entry name" value="AA-adenyl-dom"/>
    <property type="match status" value="1"/>
</dbReference>
<dbReference type="SUPFAM" id="SSF51735">
    <property type="entry name" value="NAD(P)-binding Rossmann-fold domains"/>
    <property type="match status" value="1"/>
</dbReference>
<dbReference type="SUPFAM" id="SSF52777">
    <property type="entry name" value="CoA-dependent acyltransferases"/>
    <property type="match status" value="2"/>
</dbReference>
<evidence type="ECO:0000313" key="13">
    <source>
        <dbReference type="Proteomes" id="UP000798808"/>
    </source>
</evidence>
<feature type="non-terminal residue" evidence="12">
    <location>
        <position position="2315"/>
    </location>
</feature>
<dbReference type="InterPro" id="IPR018201">
    <property type="entry name" value="Ketoacyl_synth_AS"/>
</dbReference>
<dbReference type="Gene3D" id="3.40.50.720">
    <property type="entry name" value="NAD(P)-binding Rossmann-like Domain"/>
    <property type="match status" value="1"/>
</dbReference>
<dbReference type="InterPro" id="IPR016039">
    <property type="entry name" value="Thiolase-like"/>
</dbReference>
<feature type="active site" description="Proton acceptor; for dehydratase activity" evidence="8">
    <location>
        <position position="1752"/>
    </location>
</feature>
<dbReference type="Pfam" id="PF00550">
    <property type="entry name" value="PP-binding"/>
    <property type="match status" value="1"/>
</dbReference>
<dbReference type="Pfam" id="PF21089">
    <property type="entry name" value="PKS_DH_N"/>
    <property type="match status" value="1"/>
</dbReference>
<dbReference type="SMART" id="SM00823">
    <property type="entry name" value="PKS_PP"/>
    <property type="match status" value="1"/>
</dbReference>
<dbReference type="InterPro" id="IPR049900">
    <property type="entry name" value="PKS_mFAS_DH"/>
</dbReference>
<keyword evidence="13" id="KW-1185">Reference proteome</keyword>
<keyword evidence="4" id="KW-0963">Cytoplasm</keyword>
<dbReference type="InterPro" id="IPR020841">
    <property type="entry name" value="PKS_Beta-ketoAc_synthase_dom"/>
</dbReference>
<dbReference type="InterPro" id="IPR020845">
    <property type="entry name" value="AMP-binding_CS"/>
</dbReference>
<dbReference type="InterPro" id="IPR000873">
    <property type="entry name" value="AMP-dep_synth/lig_dom"/>
</dbReference>
<comment type="subcellular location">
    <subcellularLocation>
        <location evidence="1">Cytoplasm</location>
    </subcellularLocation>
</comment>
<evidence type="ECO:0000256" key="8">
    <source>
        <dbReference type="PROSITE-ProRule" id="PRU01363"/>
    </source>
</evidence>
<feature type="active site" description="Proton donor; for dehydratase activity" evidence="8">
    <location>
        <position position="1911"/>
    </location>
</feature>
<dbReference type="Gene3D" id="2.30.38.10">
    <property type="entry name" value="Luciferase, Domain 3"/>
    <property type="match status" value="1"/>
</dbReference>
<sequence length="2315" mass="257893">MNREEIYQKVASKELSVEEALELMKNIHSENSITAENRVYPLSVGQEALWIAYSMNPESYAYNLPIAYWLADNTDLELLRQSFQHMIDRHEILRMNIVIHNNKPMQKIASASQVFFDVSDMGDLTDQELLNKMEEQAYEPFNILNDPLMKVYVYQRSGKPDALMVVLNHLVFDGVSSVVFFKELVEIYQTLQKGSIDLKAPQIQYHDFVLWQQAFLNSDAGKQQESFWTSQTQDQCEALTIPINKKDSKSIAAEGAIYKKMMDDQLVTSVRSLAESEATTAFVVMLSAFYLTLHRYSGNKSLLVGTPIAGRPSSEYDSVIGYFMNMLSIEAEVDSTQSYQQFLADVTESVFDAFDHSDYPLYSFKKALRAEGRSSKLFEAAFYYQNWYDLSSEYDDTVLLSPINELRQKGEFGITLEVIENEKTIELCVKYKPAEFDGDVIAQFVNDYNELLQHVTKAPHEPLATLINRPQGLTSEKVTNSQPKALMDKVSLQAELQPEKIAVSCEENELSYYDLMDRTDRLAAYLINHDYSGGKRIGVFMDRSVDLLPVLLGILASGNTFIPLDPVYPKDRLKMMLDDGEVSLIITRDALAGLIPEGNFDVLVYDDVHESIQNQPKGEKVKISPDSLAYIIFTSGSTGRPKGVAISHHSLNNFLSSMEMRPGAHQDDVMLAVTTVCFDIAYLELFLPLSVGARVDIATSKTAHDGILLKERLERGDITLMQATPTTWQMLVSAEWEGSSKLRVLCGGEALTPKLAGLLLERSAQLWNMYGPTEATIWASAALVEDADEITLGDPVDNMNMYVMHGQGTICPPGVEGEIYITGAGLAEGYVNATSENDIRFINLSPEGKPERCYRTGDVGKYTSSGQIECLGRLDQQIKSNGYRIELEEIEKELKDISGIEDAVVVLRDRQLSAFLIAGKSASFTENDIKSTLKQHLPIYMVPAKIYWMKEFPVTLNKKIDRKSLMMLSDADLTPYKAGSSDHNIEKEQDTVQSRQVDHTLKREIIAIAGSIINTPVDEIEESRIIGEYGFDSISYTEFSVALNNKFGTKITPTLFFECNTIAHIAQYIKDQTNGKQSVKVAPVRKGIENASETKVQEREIKADYKPGDVAIVGMSGRYAKSDNLQAFWEHLMAGEDLVSEVPPSRWDWKKYFGDPGKEDGKTNSKWGSFINEVDKFDASFFGLSPRESELMDPQQRILLELAWHCFEDAGYKPSDLSGTDCGVYVGCVGSDYTEVIVNSGQQIAPHTLSGIAKTMLANRISFLLNLLGPSVVVDTACSSSLIAVHRAVEDIQKGNCHTAIAGGINVMLSPFAHIALSKNEMLSPDGRCKAFDASANGYVRGEGAGLVMLKSLAQAELDNDQIYAVIRSSSENHGGRTNSLTAPNPKAQADLIVEAYKKAEISADTISYIEAHGTGTALGDPIEINGLKKAFEMSSSNGKALQSGNPTCYIGSVKTNVGHLEGAAGIVGLQKAILGLKNKHIPASLHLKEVNPYIELENTPFKISGEAIKLTPLKNQEGESIPLRAGISSFGFGGVNAHVVLEKYELSHKTTQYSDAPQLLILSAKDEKRLMASAEQLLNFLSEEENKRLPLQQVAYTLQAGREEMPERLALIAESMDDFLSRLQGYVDGTSKTGVYSGNIKSQKAIKHFLEDLEELPQTLVKRTIENNDLDKLARLWIHGVEMDWTLLHADVPTKVSLPGYPFARERHWVSSNPYKQKNHPLVDDQKAGNEPRKFTFIKEFSGQEKVIAHHKVGSEFIMPGVGYLEMAYAAINTVKSGRFDLANIYWIQPLKGNEGEISINIKENETDFEYEVRSGEDAEVLHASGKLIPETMGGGRNETLTISALKNGTNYAKDEFYTLFNKTGVIYGPYFQVVKEAWVNEGAAFSYMEVDEEVDTHFGQYFLPPALMDGALQTAALLMIGEKSSGLKVPFSVNKIEVLSNVPSRCYVYAVPGSHESFNIALLNESGEVCVKLHNVVSREIKMPTHYFYPRWKRLSNIIGDSHTLNAGQKVAVFHNADTYEVAKECARFFDAGQVQLYNPCQPDRSRRDSISLNVKDADAMSEHLGKLRGVEHIYFITGTTNDDVALEDTEAADFHLEQSIIPLFHLVKMLNHQKILTVGSRLSVVNIKREKINPFTGATKGFVNTIIAEFPEIHIKYFDMEWNEKEQENAMSDMLQLSQGDTQYKVLALRSGQVYRKELHPIHLPAAGVDRFESGKVYLIIGGSGGLGRVLSDHITDKHQIKLIWVGRSALGEEQEALRSRIESKGSELTYIRGDIGDPKRCEEVFRAVKSAYGVIHGVVHSALELRDKRLE</sequence>
<keyword evidence="7" id="KW-0677">Repeat</keyword>
<evidence type="ECO:0000256" key="1">
    <source>
        <dbReference type="ARBA" id="ARBA00004496"/>
    </source>
</evidence>
<dbReference type="Pfam" id="PF22336">
    <property type="entry name" value="RhiE-like_linker"/>
    <property type="match status" value="1"/>
</dbReference>
<dbReference type="Gene3D" id="3.40.47.10">
    <property type="match status" value="1"/>
</dbReference>
<dbReference type="SUPFAM" id="SSF53901">
    <property type="entry name" value="Thiolase-like"/>
    <property type="match status" value="1"/>
</dbReference>
<keyword evidence="3" id="KW-0596">Phosphopantetheine</keyword>
<evidence type="ECO:0000259" key="9">
    <source>
        <dbReference type="PROSITE" id="PS50075"/>
    </source>
</evidence>
<evidence type="ECO:0000256" key="3">
    <source>
        <dbReference type="ARBA" id="ARBA00022450"/>
    </source>
</evidence>
<dbReference type="PROSITE" id="PS52019">
    <property type="entry name" value="PKS_MFAS_DH"/>
    <property type="match status" value="1"/>
</dbReference>
<evidence type="ECO:0000256" key="2">
    <source>
        <dbReference type="ARBA" id="ARBA00004792"/>
    </source>
</evidence>
<feature type="domain" description="Carrier" evidence="9">
    <location>
        <begin position="996"/>
        <end position="1073"/>
    </location>
</feature>
<evidence type="ECO:0000259" key="11">
    <source>
        <dbReference type="PROSITE" id="PS52019"/>
    </source>
</evidence>
<proteinExistence type="predicted"/>
<dbReference type="InterPro" id="IPR020806">
    <property type="entry name" value="PKS_PP-bd"/>
</dbReference>
<name>A0ABW9RPF3_9BACT</name>